<reference evidence="1 2" key="1">
    <citation type="submission" date="2015-04" db="EMBL/GenBank/DDBJ databases">
        <title>Whole genome shotgun sequence of Flavihumibacter petaseus NBRC 106054.</title>
        <authorList>
            <person name="Miyazawa S."/>
            <person name="Hosoyama A."/>
            <person name="Hashimoto M."/>
            <person name="Noguchi M."/>
            <person name="Tsuchikane K."/>
            <person name="Ohji S."/>
            <person name="Yamazoe A."/>
            <person name="Ichikawa N."/>
            <person name="Kimura A."/>
            <person name="Fujita N."/>
        </authorList>
    </citation>
    <scope>NUCLEOTIDE SEQUENCE [LARGE SCALE GENOMIC DNA]</scope>
    <source>
        <strain evidence="1 2">NBRC 106054</strain>
    </source>
</reference>
<accession>A0A0E9N6V3</accession>
<dbReference type="GO" id="GO:0004392">
    <property type="term" value="F:heme oxygenase (decyclizing) activity"/>
    <property type="evidence" value="ECO:0007669"/>
    <property type="project" value="InterPro"/>
</dbReference>
<dbReference type="RefSeq" id="WP_052956135.1">
    <property type="nucleotide sequence ID" value="NZ_BBWV01000006.1"/>
</dbReference>
<keyword evidence="2" id="KW-1185">Reference proteome</keyword>
<dbReference type="Pfam" id="PF01126">
    <property type="entry name" value="Heme_oxygenase"/>
    <property type="match status" value="1"/>
</dbReference>
<dbReference type="InterPro" id="IPR016084">
    <property type="entry name" value="Haem_Oase-like_multi-hlx"/>
</dbReference>
<dbReference type="CDD" id="cd19166">
    <property type="entry name" value="HemeO-bac"/>
    <property type="match status" value="1"/>
</dbReference>
<evidence type="ECO:0000313" key="2">
    <source>
        <dbReference type="Proteomes" id="UP000033121"/>
    </source>
</evidence>
<gene>
    <name evidence="1" type="ORF">FPE01S_06_00450</name>
</gene>
<dbReference type="EMBL" id="BBWV01000006">
    <property type="protein sequence ID" value="GAO45554.1"/>
    <property type="molecule type" value="Genomic_DNA"/>
</dbReference>
<proteinExistence type="predicted"/>
<dbReference type="SUPFAM" id="SSF48613">
    <property type="entry name" value="Heme oxygenase-like"/>
    <property type="match status" value="1"/>
</dbReference>
<dbReference type="GO" id="GO:0006788">
    <property type="term" value="P:heme oxidation"/>
    <property type="evidence" value="ECO:0007669"/>
    <property type="project" value="InterPro"/>
</dbReference>
<comment type="caution">
    <text evidence="1">The sequence shown here is derived from an EMBL/GenBank/DDBJ whole genome shotgun (WGS) entry which is preliminary data.</text>
</comment>
<protein>
    <submittedName>
        <fullName evidence="1">Putative oxidoreductase</fullName>
    </submittedName>
</protein>
<sequence>MTNHPFLQKLRAATSAAHETLENHPLSRELTRNRLSPHAYALYLSAMYGVMDNYEMEILPRLQYKSQYSPVSRKTAISSDLHQLNTAGIDLPPVLPFHLQADLTDLAITWGAAYVIEGSTLGGRVIIRQIEPLLRESGIGDAMTFFTGYGAETGPRWKAFLDALLAFADQPGNQERIIAGANSTFAAIFEHFDLNTARHVH</sequence>
<dbReference type="AlphaFoldDB" id="A0A0E9N6V3"/>
<dbReference type="OrthoDB" id="114943at2"/>
<dbReference type="InterPro" id="IPR016053">
    <property type="entry name" value="Haem_Oase-like"/>
</dbReference>
<dbReference type="Gene3D" id="1.20.910.10">
    <property type="entry name" value="Heme oxygenase-like"/>
    <property type="match status" value="1"/>
</dbReference>
<name>A0A0E9N6V3_9BACT</name>
<evidence type="ECO:0000313" key="1">
    <source>
        <dbReference type="EMBL" id="GAO45554.1"/>
    </source>
</evidence>
<organism evidence="1 2">
    <name type="scientific">Flavihumibacter petaseus NBRC 106054</name>
    <dbReference type="NCBI Taxonomy" id="1220578"/>
    <lineage>
        <taxon>Bacteria</taxon>
        <taxon>Pseudomonadati</taxon>
        <taxon>Bacteroidota</taxon>
        <taxon>Chitinophagia</taxon>
        <taxon>Chitinophagales</taxon>
        <taxon>Chitinophagaceae</taxon>
        <taxon>Flavihumibacter</taxon>
    </lineage>
</organism>
<dbReference type="STRING" id="1220578.FPE01S_06_00450"/>
<dbReference type="Proteomes" id="UP000033121">
    <property type="component" value="Unassembled WGS sequence"/>
</dbReference>